<reference evidence="4 5" key="1">
    <citation type="journal article" date="2015" name="Genome Announc.">
        <title>Genome Sequences of Two Pandoraea pnomenusa Isolates Recovered 11 Months Apart from a Cystic Fibrosis Patient.</title>
        <authorList>
            <person name="Ee R."/>
            <person name="Ambrose M."/>
            <person name="Lazenby J."/>
            <person name="Williams P."/>
            <person name="Chan K.G."/>
            <person name="Roddam L."/>
        </authorList>
    </citation>
    <scope>NUCLEOTIDE SEQUENCE [LARGE SCALE GENOMIC DNA]</scope>
    <source>
        <strain evidence="4 5">6399</strain>
    </source>
</reference>
<evidence type="ECO:0000259" key="3">
    <source>
        <dbReference type="Pfam" id="PF01551"/>
    </source>
</evidence>
<dbReference type="InterPro" id="IPR050570">
    <property type="entry name" value="Cell_wall_metabolism_enzyme"/>
</dbReference>
<dbReference type="InterPro" id="IPR016047">
    <property type="entry name" value="M23ase_b-sheet_dom"/>
</dbReference>
<protein>
    <submittedName>
        <fullName evidence="4">Peptidoglycan DD-metalloendopeptidase family protein</fullName>
    </submittedName>
</protein>
<organism evidence="4 5">
    <name type="scientific">Pandoraea fibrosis</name>
    <dbReference type="NCBI Taxonomy" id="1891094"/>
    <lineage>
        <taxon>Bacteria</taxon>
        <taxon>Pseudomonadati</taxon>
        <taxon>Pseudomonadota</taxon>
        <taxon>Betaproteobacteria</taxon>
        <taxon>Burkholderiales</taxon>
        <taxon>Burkholderiaceae</taxon>
        <taxon>Pandoraea</taxon>
    </lineage>
</organism>
<evidence type="ECO:0000256" key="1">
    <source>
        <dbReference type="ARBA" id="ARBA00022729"/>
    </source>
</evidence>
<evidence type="ECO:0000313" key="4">
    <source>
        <dbReference type="EMBL" id="QHF13755.1"/>
    </source>
</evidence>
<gene>
    <name evidence="4" type="ORF">PI93_014720</name>
</gene>
<dbReference type="Gene3D" id="2.70.70.10">
    <property type="entry name" value="Glucose Permease (Domain IIA)"/>
    <property type="match status" value="1"/>
</dbReference>
<feature type="compositionally biased region" description="Low complexity" evidence="2">
    <location>
        <begin position="70"/>
        <end position="88"/>
    </location>
</feature>
<accession>A0ABX6HU12</accession>
<sequence>MSFSSPSFKRTCAALDGGARGLRKQGEGRRSRWPALFVWLCMALPLSAMASVSDTNDTLRQHPRLTPSLASSHATSSASGASASSTSGATTRYSVCSQAMPLYPASVSANALRCQTVALTARSNTLRSTPRPAPMLRASRALVMPVTYSRISSDYGTRYHPVRRVKHSHTGIDLVAPHGAPVRVIAQGVVKTIGYERRGFGRYVVIEHRYDNETIYAHLSATARGLRVGQTVKAGDVIGAVGKTGMVTGAHLHFELRRDGVPADPRPLLRRTANASQANTVVNNVCQGLLEDLPSCHAPGRAGAAERWQYSPL</sequence>
<keyword evidence="1" id="KW-0732">Signal</keyword>
<proteinExistence type="predicted"/>
<dbReference type="SUPFAM" id="SSF51261">
    <property type="entry name" value="Duplicated hybrid motif"/>
    <property type="match status" value="1"/>
</dbReference>
<dbReference type="PANTHER" id="PTHR21666">
    <property type="entry name" value="PEPTIDASE-RELATED"/>
    <property type="match status" value="1"/>
</dbReference>
<evidence type="ECO:0000256" key="2">
    <source>
        <dbReference type="SAM" id="MobiDB-lite"/>
    </source>
</evidence>
<evidence type="ECO:0000313" key="5">
    <source>
        <dbReference type="Proteomes" id="UP000035080"/>
    </source>
</evidence>
<feature type="region of interest" description="Disordered" evidence="2">
    <location>
        <begin position="55"/>
        <end position="88"/>
    </location>
</feature>
<keyword evidence="5" id="KW-1185">Reference proteome</keyword>
<name>A0ABX6HU12_9BURK</name>
<dbReference type="CDD" id="cd12797">
    <property type="entry name" value="M23_peptidase"/>
    <property type="match status" value="1"/>
</dbReference>
<dbReference type="Pfam" id="PF01551">
    <property type="entry name" value="Peptidase_M23"/>
    <property type="match status" value="1"/>
</dbReference>
<feature type="domain" description="M23ase beta-sheet core" evidence="3">
    <location>
        <begin position="168"/>
        <end position="265"/>
    </location>
</feature>
<dbReference type="RefSeq" id="WP_080759006.1">
    <property type="nucleotide sequence ID" value="NZ_CP047385.1"/>
</dbReference>
<dbReference type="PANTHER" id="PTHR21666:SF289">
    <property type="entry name" value="L-ALA--D-GLU ENDOPEPTIDASE"/>
    <property type="match status" value="1"/>
</dbReference>
<dbReference type="Proteomes" id="UP000035080">
    <property type="component" value="Chromosome"/>
</dbReference>
<dbReference type="InterPro" id="IPR011055">
    <property type="entry name" value="Dup_hybrid_motif"/>
</dbReference>
<dbReference type="EMBL" id="CP047385">
    <property type="protein sequence ID" value="QHF13755.1"/>
    <property type="molecule type" value="Genomic_DNA"/>
</dbReference>